<dbReference type="RefSeq" id="WP_068575866.1">
    <property type="nucleotide sequence ID" value="NZ_LCYC01000012.1"/>
</dbReference>
<evidence type="ECO:0000259" key="6">
    <source>
        <dbReference type="SMART" id="SM00829"/>
    </source>
</evidence>
<dbReference type="InterPro" id="IPR020843">
    <property type="entry name" value="ER"/>
</dbReference>
<dbReference type="InterPro" id="IPR002328">
    <property type="entry name" value="ADH_Zn_CS"/>
</dbReference>
<evidence type="ECO:0000256" key="5">
    <source>
        <dbReference type="RuleBase" id="RU361277"/>
    </source>
</evidence>
<protein>
    <submittedName>
        <fullName evidence="8">Alcohol dehydrogenase</fullName>
        <ecNumber evidence="8">1.1.1.2</ecNumber>
    </submittedName>
    <submittedName>
        <fullName evidence="7">Putative formaldehyde dehydrogenase AdhA</fullName>
        <ecNumber evidence="7 8">1.1.1.-</ecNumber>
    </submittedName>
</protein>
<evidence type="ECO:0000256" key="2">
    <source>
        <dbReference type="ARBA" id="ARBA00022723"/>
    </source>
</evidence>
<dbReference type="SUPFAM" id="SSF51735">
    <property type="entry name" value="NAD(P)-binding Rossmann-fold domains"/>
    <property type="match status" value="1"/>
</dbReference>
<reference evidence="7 9" key="1">
    <citation type="submission" date="2015-05" db="EMBL/GenBank/DDBJ databases">
        <title>A genomic and transcriptomic approach to investigate the blue pigment phenotype in Pseudomonas fluorescens.</title>
        <authorList>
            <person name="Andreani N.A."/>
            <person name="Cardazzo B."/>
        </authorList>
    </citation>
    <scope>NUCLEOTIDE SEQUENCE [LARGE SCALE GENOMIC DNA]</scope>
    <source>
        <strain evidence="7 9">Ps_40</strain>
    </source>
</reference>
<dbReference type="EC" id="1.1.1.2" evidence="8"/>
<accession>A0A109L1C4</accession>
<keyword evidence="2 5" id="KW-0479">Metal-binding</keyword>
<comment type="cofactor">
    <cofactor evidence="1 5">
        <name>Zn(2+)</name>
        <dbReference type="ChEBI" id="CHEBI:29105"/>
    </cofactor>
</comment>
<proteinExistence type="inferred from homology"/>
<dbReference type="InterPro" id="IPR013154">
    <property type="entry name" value="ADH-like_N"/>
</dbReference>
<evidence type="ECO:0000313" key="8">
    <source>
        <dbReference type="EMBL" id="SUD29138.1"/>
    </source>
</evidence>
<evidence type="ECO:0000313" key="9">
    <source>
        <dbReference type="Proteomes" id="UP000063434"/>
    </source>
</evidence>
<organism evidence="7 9">
    <name type="scientific">Pseudomonas fluorescens</name>
    <dbReference type="NCBI Taxonomy" id="294"/>
    <lineage>
        <taxon>Bacteria</taxon>
        <taxon>Pseudomonadati</taxon>
        <taxon>Pseudomonadota</taxon>
        <taxon>Gammaproteobacteria</taxon>
        <taxon>Pseudomonadales</taxon>
        <taxon>Pseudomonadaceae</taxon>
        <taxon>Pseudomonas</taxon>
    </lineage>
</organism>
<evidence type="ECO:0000313" key="10">
    <source>
        <dbReference type="Proteomes" id="UP000255125"/>
    </source>
</evidence>
<dbReference type="EMBL" id="UGUS01000002">
    <property type="protein sequence ID" value="SUD29138.1"/>
    <property type="molecule type" value="Genomic_DNA"/>
</dbReference>
<dbReference type="Pfam" id="PF08240">
    <property type="entry name" value="ADH_N"/>
    <property type="match status" value="1"/>
</dbReference>
<evidence type="ECO:0000256" key="3">
    <source>
        <dbReference type="ARBA" id="ARBA00022833"/>
    </source>
</evidence>
<dbReference type="AlphaFoldDB" id="A0A109L1C4"/>
<keyword evidence="4 7" id="KW-0560">Oxidoreductase</keyword>
<dbReference type="Gene3D" id="3.90.180.10">
    <property type="entry name" value="Medium-chain alcohol dehydrogenases, catalytic domain"/>
    <property type="match status" value="1"/>
</dbReference>
<dbReference type="PROSITE" id="PS00059">
    <property type="entry name" value="ADH_ZINC"/>
    <property type="match status" value="1"/>
</dbReference>
<name>A0A109L1C4_PSEFL</name>
<dbReference type="GO" id="GO:0008106">
    <property type="term" value="F:alcohol dehydrogenase (NADP+) activity"/>
    <property type="evidence" value="ECO:0007669"/>
    <property type="project" value="UniProtKB-EC"/>
</dbReference>
<dbReference type="FunFam" id="3.40.50.720:FF:000022">
    <property type="entry name" value="Cinnamyl alcohol dehydrogenase"/>
    <property type="match status" value="1"/>
</dbReference>
<dbReference type="InterPro" id="IPR036291">
    <property type="entry name" value="NAD(P)-bd_dom_sf"/>
</dbReference>
<dbReference type="Proteomes" id="UP000255125">
    <property type="component" value="Unassembled WGS sequence"/>
</dbReference>
<dbReference type="GO" id="GO:0008270">
    <property type="term" value="F:zinc ion binding"/>
    <property type="evidence" value="ECO:0007669"/>
    <property type="project" value="InterPro"/>
</dbReference>
<sequence>MTRTTNGWAAYGPGSPLEPFTYLLPDPGANEVEIQVTHCGACTSDLHLIEGDWGEASQYPQVCGHEVVGRVVRTGSAVTHLSPDQRVGVGWYKGACLACEWCLKGEEQHCAAVLPTCSNGQKGGFADFLTCDSRFVFLLPDNLPSHVAAPLFCAGQTVFTALLRGTRPGMRVGVLGIGGLGHLAIQFAAKFGCTVTALSSSDNKKAQALQLGARHFYTLDLATLQAQENTLDFLLITASNDQDWERAIALLRPHGTLCFAGMPGPVTLDIPAMTYKTLTVSTANVGGRHDMLKMLEFASEHHVWPMVEIFPTEQINQALDALRNNTVRYRAVIEF</sequence>
<dbReference type="InterPro" id="IPR011032">
    <property type="entry name" value="GroES-like_sf"/>
</dbReference>
<gene>
    <name evidence="7" type="primary">adhA</name>
    <name evidence="8" type="synonym">adhC</name>
    <name evidence="8" type="ORF">NCTC10392_01080</name>
    <name evidence="7" type="ORF">PFL603g_01583</name>
</gene>
<dbReference type="Pfam" id="PF00107">
    <property type="entry name" value="ADH_zinc_N"/>
    <property type="match status" value="1"/>
</dbReference>
<keyword evidence="3 5" id="KW-0862">Zinc</keyword>
<comment type="similarity">
    <text evidence="5">Belongs to the zinc-containing alcohol dehydrogenase family.</text>
</comment>
<reference evidence="8 10" key="2">
    <citation type="submission" date="2018-06" db="EMBL/GenBank/DDBJ databases">
        <authorList>
            <consortium name="Pathogen Informatics"/>
            <person name="Doyle S."/>
        </authorList>
    </citation>
    <scope>NUCLEOTIDE SEQUENCE [LARGE SCALE GENOMIC DNA]</scope>
    <source>
        <strain evidence="8 10">NCTC10392</strain>
    </source>
</reference>
<dbReference type="PATRIC" id="fig|294.195.peg.1668"/>
<dbReference type="EC" id="1.1.1.-" evidence="7 8"/>
<evidence type="ECO:0000256" key="4">
    <source>
        <dbReference type="ARBA" id="ARBA00023002"/>
    </source>
</evidence>
<dbReference type="SUPFAM" id="SSF50129">
    <property type="entry name" value="GroES-like"/>
    <property type="match status" value="1"/>
</dbReference>
<dbReference type="EMBL" id="LCYC01000012">
    <property type="protein sequence ID" value="KWV79210.1"/>
    <property type="molecule type" value="Genomic_DNA"/>
</dbReference>
<dbReference type="Gene3D" id="3.40.50.720">
    <property type="entry name" value="NAD(P)-binding Rossmann-like Domain"/>
    <property type="match status" value="1"/>
</dbReference>
<dbReference type="SMART" id="SM00829">
    <property type="entry name" value="PKS_ER"/>
    <property type="match status" value="1"/>
</dbReference>
<dbReference type="OrthoDB" id="9771084at2"/>
<dbReference type="PANTHER" id="PTHR42683">
    <property type="entry name" value="ALDEHYDE REDUCTASE"/>
    <property type="match status" value="1"/>
</dbReference>
<dbReference type="CDD" id="cd05283">
    <property type="entry name" value="CAD1"/>
    <property type="match status" value="1"/>
</dbReference>
<evidence type="ECO:0000313" key="7">
    <source>
        <dbReference type="EMBL" id="KWV79210.1"/>
    </source>
</evidence>
<dbReference type="InterPro" id="IPR013149">
    <property type="entry name" value="ADH-like_C"/>
</dbReference>
<dbReference type="Proteomes" id="UP000063434">
    <property type="component" value="Unassembled WGS sequence"/>
</dbReference>
<dbReference type="InterPro" id="IPR047109">
    <property type="entry name" value="CAD-like"/>
</dbReference>
<feature type="domain" description="Enoyl reductase (ER)" evidence="6">
    <location>
        <begin position="14"/>
        <end position="333"/>
    </location>
</feature>
<evidence type="ECO:0000256" key="1">
    <source>
        <dbReference type="ARBA" id="ARBA00001947"/>
    </source>
</evidence>